<keyword evidence="9" id="KW-1015">Disulfide bond</keyword>
<comment type="similarity">
    <text evidence="2">Belongs to the WhiB family.</text>
</comment>
<dbReference type="AlphaFoldDB" id="A0A382G071"/>
<dbReference type="InterPro" id="IPR003482">
    <property type="entry name" value="Whib"/>
</dbReference>
<dbReference type="Pfam" id="PF02467">
    <property type="entry name" value="Whib"/>
    <property type="match status" value="1"/>
</dbReference>
<evidence type="ECO:0000256" key="3">
    <source>
        <dbReference type="ARBA" id="ARBA00022485"/>
    </source>
</evidence>
<evidence type="ECO:0000256" key="1">
    <source>
        <dbReference type="ARBA" id="ARBA00001966"/>
    </source>
</evidence>
<evidence type="ECO:0000259" key="11">
    <source>
        <dbReference type="PROSITE" id="PS51674"/>
    </source>
</evidence>
<dbReference type="GO" id="GO:0046872">
    <property type="term" value="F:metal ion binding"/>
    <property type="evidence" value="ECO:0007669"/>
    <property type="project" value="UniProtKB-KW"/>
</dbReference>
<evidence type="ECO:0000256" key="7">
    <source>
        <dbReference type="ARBA" id="ARBA00023015"/>
    </source>
</evidence>
<evidence type="ECO:0000256" key="10">
    <source>
        <dbReference type="ARBA" id="ARBA00023163"/>
    </source>
</evidence>
<keyword evidence="7" id="KW-0805">Transcription regulation</keyword>
<keyword evidence="4" id="KW-0479">Metal-binding</keyword>
<keyword evidence="6" id="KW-0411">Iron-sulfur</keyword>
<gene>
    <name evidence="12" type="ORF">METZ01_LOCUS220781</name>
</gene>
<reference evidence="12" key="1">
    <citation type="submission" date="2018-05" db="EMBL/GenBank/DDBJ databases">
        <authorList>
            <person name="Lanie J.A."/>
            <person name="Ng W.-L."/>
            <person name="Kazmierczak K.M."/>
            <person name="Andrzejewski T.M."/>
            <person name="Davidsen T.M."/>
            <person name="Wayne K.J."/>
            <person name="Tettelin H."/>
            <person name="Glass J.I."/>
            <person name="Rusch D."/>
            <person name="Podicherti R."/>
            <person name="Tsui H.-C.T."/>
            <person name="Winkler M.E."/>
        </authorList>
    </citation>
    <scope>NUCLEOTIDE SEQUENCE</scope>
</reference>
<evidence type="ECO:0000256" key="8">
    <source>
        <dbReference type="ARBA" id="ARBA00023125"/>
    </source>
</evidence>
<keyword evidence="5" id="KW-0408">Iron</keyword>
<accession>A0A382G071</accession>
<dbReference type="GO" id="GO:0047134">
    <property type="term" value="F:protein-disulfide reductase [NAD(P)H] activity"/>
    <property type="evidence" value="ECO:0007669"/>
    <property type="project" value="TreeGrafter"/>
</dbReference>
<feature type="domain" description="4Fe-4S Wbl-type" evidence="11">
    <location>
        <begin position="31"/>
        <end position="93"/>
    </location>
</feature>
<keyword evidence="8" id="KW-0238">DNA-binding</keyword>
<dbReference type="InterPro" id="IPR034768">
    <property type="entry name" value="4FE4S_WBL"/>
</dbReference>
<dbReference type="GO" id="GO:0045892">
    <property type="term" value="P:negative regulation of DNA-templated transcription"/>
    <property type="evidence" value="ECO:0007669"/>
    <property type="project" value="TreeGrafter"/>
</dbReference>
<keyword evidence="3" id="KW-0004">4Fe-4S</keyword>
<proteinExistence type="inferred from homology"/>
<evidence type="ECO:0000256" key="6">
    <source>
        <dbReference type="ARBA" id="ARBA00023014"/>
    </source>
</evidence>
<comment type="cofactor">
    <cofactor evidence="1">
        <name>[4Fe-4S] cluster</name>
        <dbReference type="ChEBI" id="CHEBI:49883"/>
    </cofactor>
</comment>
<name>A0A382G071_9ZZZZ</name>
<sequence>MTDLATRIDGLTLAAEYLLADDRMIWVDEAACRGESDLFFAPFAERPEARVRREAKADELCKACPAAGPCKDYARQNRELGYWGGESESERATAGFAPTTPIIGRRQVAAQRAAAALARAI</sequence>
<keyword evidence="10" id="KW-0804">Transcription</keyword>
<dbReference type="PANTHER" id="PTHR38839">
    <property type="entry name" value="TRANSCRIPTIONAL REGULATOR WHID-RELATED"/>
    <property type="match status" value="1"/>
</dbReference>
<dbReference type="GO" id="GO:0051539">
    <property type="term" value="F:4 iron, 4 sulfur cluster binding"/>
    <property type="evidence" value="ECO:0007669"/>
    <property type="project" value="UniProtKB-KW"/>
</dbReference>
<evidence type="ECO:0000256" key="4">
    <source>
        <dbReference type="ARBA" id="ARBA00022723"/>
    </source>
</evidence>
<organism evidence="12">
    <name type="scientific">marine metagenome</name>
    <dbReference type="NCBI Taxonomy" id="408172"/>
    <lineage>
        <taxon>unclassified sequences</taxon>
        <taxon>metagenomes</taxon>
        <taxon>ecological metagenomes</taxon>
    </lineage>
</organism>
<evidence type="ECO:0000256" key="9">
    <source>
        <dbReference type="ARBA" id="ARBA00023157"/>
    </source>
</evidence>
<dbReference type="PROSITE" id="PS51674">
    <property type="entry name" value="4FE4S_WBL"/>
    <property type="match status" value="1"/>
</dbReference>
<evidence type="ECO:0000313" key="12">
    <source>
        <dbReference type="EMBL" id="SVB67927.1"/>
    </source>
</evidence>
<evidence type="ECO:0000256" key="2">
    <source>
        <dbReference type="ARBA" id="ARBA00006597"/>
    </source>
</evidence>
<dbReference type="GO" id="GO:0003677">
    <property type="term" value="F:DNA binding"/>
    <property type="evidence" value="ECO:0007669"/>
    <property type="project" value="UniProtKB-KW"/>
</dbReference>
<dbReference type="GO" id="GO:0045454">
    <property type="term" value="P:cell redox homeostasis"/>
    <property type="evidence" value="ECO:0007669"/>
    <property type="project" value="TreeGrafter"/>
</dbReference>
<protein>
    <recommendedName>
        <fullName evidence="11">4Fe-4S Wbl-type domain-containing protein</fullName>
    </recommendedName>
</protein>
<dbReference type="EMBL" id="UINC01052512">
    <property type="protein sequence ID" value="SVB67927.1"/>
    <property type="molecule type" value="Genomic_DNA"/>
</dbReference>
<evidence type="ECO:0000256" key="5">
    <source>
        <dbReference type="ARBA" id="ARBA00023004"/>
    </source>
</evidence>